<dbReference type="CDD" id="cd01949">
    <property type="entry name" value="GGDEF"/>
    <property type="match status" value="1"/>
</dbReference>
<dbReference type="SUPFAM" id="SSF141868">
    <property type="entry name" value="EAL domain-like"/>
    <property type="match status" value="1"/>
</dbReference>
<protein>
    <submittedName>
        <fullName evidence="4">EAL domain-containing protein</fullName>
    </submittedName>
</protein>
<dbReference type="EMBL" id="JARWAO010000001">
    <property type="protein sequence ID" value="MDR5894937.1"/>
    <property type="molecule type" value="Genomic_DNA"/>
</dbReference>
<dbReference type="Gene3D" id="3.30.450.20">
    <property type="entry name" value="PAS domain"/>
    <property type="match status" value="1"/>
</dbReference>
<dbReference type="InterPro" id="IPR001633">
    <property type="entry name" value="EAL_dom"/>
</dbReference>
<dbReference type="RefSeq" id="WP_251592616.1">
    <property type="nucleotide sequence ID" value="NZ_JAMLJI010000002.1"/>
</dbReference>
<evidence type="ECO:0000259" key="2">
    <source>
        <dbReference type="PROSITE" id="PS50883"/>
    </source>
</evidence>
<dbReference type="Gene3D" id="3.20.20.450">
    <property type="entry name" value="EAL domain"/>
    <property type="match status" value="1"/>
</dbReference>
<dbReference type="PROSITE" id="PS50887">
    <property type="entry name" value="GGDEF"/>
    <property type="match status" value="1"/>
</dbReference>
<evidence type="ECO:0000256" key="1">
    <source>
        <dbReference type="SAM" id="Phobius"/>
    </source>
</evidence>
<feature type="domain" description="EAL" evidence="2">
    <location>
        <begin position="688"/>
        <end position="935"/>
    </location>
</feature>
<keyword evidence="1" id="KW-0812">Transmembrane</keyword>
<dbReference type="InterPro" id="IPR029150">
    <property type="entry name" value="dCache_3"/>
</dbReference>
<dbReference type="SUPFAM" id="SSF55073">
    <property type="entry name" value="Nucleotide cyclase"/>
    <property type="match status" value="1"/>
</dbReference>
<organism evidence="4 5">
    <name type="scientific">Larsenimonas suaedae</name>
    <dbReference type="NCBI Taxonomy" id="1851019"/>
    <lineage>
        <taxon>Bacteria</taxon>
        <taxon>Pseudomonadati</taxon>
        <taxon>Pseudomonadota</taxon>
        <taxon>Gammaproteobacteria</taxon>
        <taxon>Oceanospirillales</taxon>
        <taxon>Halomonadaceae</taxon>
        <taxon>Larsenimonas</taxon>
    </lineage>
</organism>
<dbReference type="InterPro" id="IPR000160">
    <property type="entry name" value="GGDEF_dom"/>
</dbReference>
<gene>
    <name evidence="4" type="ORF">QC825_02460</name>
</gene>
<comment type="caution">
    <text evidence="4">The sequence shown here is derived from an EMBL/GenBank/DDBJ whole genome shotgun (WGS) entry which is preliminary data.</text>
</comment>
<dbReference type="SUPFAM" id="SSF55785">
    <property type="entry name" value="PYP-like sensor domain (PAS domain)"/>
    <property type="match status" value="1"/>
</dbReference>
<keyword evidence="1" id="KW-1133">Transmembrane helix</keyword>
<dbReference type="SMART" id="SM00267">
    <property type="entry name" value="GGDEF"/>
    <property type="match status" value="1"/>
</dbReference>
<evidence type="ECO:0000313" key="5">
    <source>
        <dbReference type="Proteomes" id="UP001269375"/>
    </source>
</evidence>
<dbReference type="Pfam" id="PF00990">
    <property type="entry name" value="GGDEF"/>
    <property type="match status" value="1"/>
</dbReference>
<evidence type="ECO:0000259" key="3">
    <source>
        <dbReference type="PROSITE" id="PS50887"/>
    </source>
</evidence>
<accession>A0ABU1GSC8</accession>
<dbReference type="CDD" id="cd01948">
    <property type="entry name" value="EAL"/>
    <property type="match status" value="1"/>
</dbReference>
<evidence type="ECO:0000313" key="4">
    <source>
        <dbReference type="EMBL" id="MDR5894937.1"/>
    </source>
</evidence>
<dbReference type="PANTHER" id="PTHR44757:SF2">
    <property type="entry name" value="BIOFILM ARCHITECTURE MAINTENANCE PROTEIN MBAA"/>
    <property type="match status" value="1"/>
</dbReference>
<proteinExistence type="predicted"/>
<dbReference type="InterPro" id="IPR035919">
    <property type="entry name" value="EAL_sf"/>
</dbReference>
<dbReference type="InterPro" id="IPR029787">
    <property type="entry name" value="Nucleotide_cyclase"/>
</dbReference>
<dbReference type="PANTHER" id="PTHR44757">
    <property type="entry name" value="DIGUANYLATE CYCLASE DGCP"/>
    <property type="match status" value="1"/>
</dbReference>
<feature type="transmembrane region" description="Helical" evidence="1">
    <location>
        <begin position="305"/>
        <end position="325"/>
    </location>
</feature>
<dbReference type="PROSITE" id="PS50883">
    <property type="entry name" value="EAL"/>
    <property type="match status" value="1"/>
</dbReference>
<dbReference type="InterPro" id="IPR035965">
    <property type="entry name" value="PAS-like_dom_sf"/>
</dbReference>
<sequence>MRFLKSVPRFSSLRLKVLFATSVILVLLALTFYRVSQMELEGQLNERQLLSYQRQQLDIVNALNNSEASLKHMASILAATQGLGEAVELTDRTRLDDKIVAQWPTLQLDVGVDEVKVFDRQSRQLAQRGHVAIPDNSREHFFSYWVQKVLEKEQPLSRLVCRTTCRQYAFSPILRGGQSVGVIMLSVSIADIARYININKKSALAIMVDNVYSSSSEELPAWGANVVAATDRAATLERLALWSTQYDKNALRKSPVRVRFDDQYYHLMAFPLNDQLNGLNNTAYVVIISNITESYSSIQSDSRRVFMIAILGWLLAEMAVFLLLWRPMSNLRRVIGSLPLLSQSRFHEFSEAVQLKGRVRDEVGTLQRTAIEVASQLQRLQQALYKSNDDLTQHIKELAHEKEFVDRLLFTANAFIVTHSETSGIVLANQFALGKLSCPMTALKGQCFRDVFLQVESFDYGNVSFHTESRVPGKKDMVIEWYHSPIQNLSDGEEGYWVSVGVDITEKKAAESRLIWLANRDPLTGLYNRRYFNVCLQQSLEEKASGAVFYLDLDQFKEVNELSGHGAGDRLLSMVAQKLTQLLPEGAVIARLGGDEFAILLEGYDCERAVTVARSINSGLSDINFIIEERRHRAMASIGVAIYPEHGDTTEAIMANADCAMYIAKENPLRDWYVTTAQDLDKAMLEDRVYWNDLIKAALDEKRFEFFVQPIMAIASEDVRHYELLLRLPDGAGGFFSPGQFIPVAERNGRIIDIDRHVIEAGVRYLSGLGDISMSINISGKSLRDQDLAEYLETCLATHGADPARLIIEITETEAVIDFGLAQATLSKIKSLGCSIALDDFGSGFSSFKYLNQLPSDYVKIDGEFIINLYRSSENKIIVSAIAEVCRSFGKQVIAEFVEDEATFDYLKAIGVEYAQGYWVGRPAHIDTITRPYNE</sequence>
<keyword evidence="1" id="KW-0472">Membrane</keyword>
<feature type="domain" description="GGDEF" evidence="3">
    <location>
        <begin position="544"/>
        <end position="678"/>
    </location>
</feature>
<reference evidence="4 5" key="1">
    <citation type="submission" date="2023-04" db="EMBL/GenBank/DDBJ databases">
        <title>A long-awaited taxogenomic arrangement of the family Halomonadaceae.</title>
        <authorList>
            <person name="De La Haba R."/>
            <person name="Chuvochina M."/>
            <person name="Wittouck S."/>
            <person name="Arahal D.R."/>
            <person name="Sanchez-Porro C."/>
            <person name="Hugenholtz P."/>
            <person name="Ventosa A."/>
        </authorList>
    </citation>
    <scope>NUCLEOTIDE SEQUENCE [LARGE SCALE GENOMIC DNA]</scope>
    <source>
        <strain evidence="4 5">DSM 22428</strain>
    </source>
</reference>
<dbReference type="Pfam" id="PF14827">
    <property type="entry name" value="dCache_3"/>
    <property type="match status" value="1"/>
</dbReference>
<name>A0ABU1GSC8_9GAMM</name>
<dbReference type="Proteomes" id="UP001269375">
    <property type="component" value="Unassembled WGS sequence"/>
</dbReference>
<dbReference type="Pfam" id="PF00563">
    <property type="entry name" value="EAL"/>
    <property type="match status" value="1"/>
</dbReference>
<dbReference type="InterPro" id="IPR052155">
    <property type="entry name" value="Biofilm_reg_signaling"/>
</dbReference>
<keyword evidence="5" id="KW-1185">Reference proteome</keyword>
<dbReference type="NCBIfam" id="TIGR00254">
    <property type="entry name" value="GGDEF"/>
    <property type="match status" value="1"/>
</dbReference>
<dbReference type="SMART" id="SM00052">
    <property type="entry name" value="EAL"/>
    <property type="match status" value="1"/>
</dbReference>
<dbReference type="InterPro" id="IPR043128">
    <property type="entry name" value="Rev_trsase/Diguanyl_cyclase"/>
</dbReference>
<dbReference type="Gene3D" id="3.30.70.270">
    <property type="match status" value="1"/>
</dbReference>